<organism evidence="1 2">
    <name type="scientific">Deinococcus phoenicis</name>
    <dbReference type="NCBI Taxonomy" id="1476583"/>
    <lineage>
        <taxon>Bacteria</taxon>
        <taxon>Thermotogati</taxon>
        <taxon>Deinococcota</taxon>
        <taxon>Deinococci</taxon>
        <taxon>Deinococcales</taxon>
        <taxon>Deinococcaceae</taxon>
        <taxon>Deinococcus</taxon>
    </lineage>
</organism>
<name>A0A016QML6_9DEIO</name>
<proteinExistence type="predicted"/>
<comment type="caution">
    <text evidence="1">The sequence shown here is derived from an EMBL/GenBank/DDBJ whole genome shotgun (WGS) entry which is preliminary data.</text>
</comment>
<keyword evidence="2" id="KW-1185">Reference proteome</keyword>
<protein>
    <submittedName>
        <fullName evidence="1">Uncharacterized protein</fullName>
    </submittedName>
</protein>
<dbReference type="PATRIC" id="fig|1476583.3.peg.2968"/>
<evidence type="ECO:0000313" key="2">
    <source>
        <dbReference type="Proteomes" id="UP000020492"/>
    </source>
</evidence>
<dbReference type="RefSeq" id="WP_034359523.1">
    <property type="nucleotide sequence ID" value="NZ_JHAC01000052.1"/>
</dbReference>
<dbReference type="EMBL" id="JHAC01000052">
    <property type="protein sequence ID" value="EYB67004.1"/>
    <property type="molecule type" value="Genomic_DNA"/>
</dbReference>
<accession>A0A016QML6</accession>
<dbReference type="AlphaFoldDB" id="A0A016QML6"/>
<dbReference type="Proteomes" id="UP000020492">
    <property type="component" value="Unassembled WGS sequence"/>
</dbReference>
<reference evidence="1 2" key="1">
    <citation type="submission" date="2014-03" db="EMBL/GenBank/DDBJ databases">
        <title>Draft genome sequence of Deinococcus phoenicis 1P10ME.</title>
        <authorList>
            <person name="Stepanov V.G."/>
            <person name="Vaishampayan P."/>
            <person name="Venkateswaran K."/>
            <person name="Fox G.E."/>
        </authorList>
    </citation>
    <scope>NUCLEOTIDE SEQUENCE [LARGE SCALE GENOMIC DNA]</scope>
    <source>
        <strain evidence="1 2">1P10ME</strain>
    </source>
</reference>
<gene>
    <name evidence="1" type="ORF">DEIPH_ctg054orf0007</name>
</gene>
<evidence type="ECO:0000313" key="1">
    <source>
        <dbReference type="EMBL" id="EYB67004.1"/>
    </source>
</evidence>
<sequence>MTPQTPQKAPRPLARLQVMKMLRRGLDISETTLTLASVGLLLDGHPDSLTVVGLTGAVRLLKLLVDASGDGW</sequence>